<protein>
    <recommendedName>
        <fullName evidence="2">Aryl sulfotransferase</fullName>
    </recommendedName>
</protein>
<gene>
    <name evidence="1" type="ORF">S01H4_44355</name>
</gene>
<dbReference type="InterPro" id="IPR015943">
    <property type="entry name" value="WD40/YVTN_repeat-like_dom_sf"/>
</dbReference>
<comment type="caution">
    <text evidence="1">The sequence shown here is derived from an EMBL/GenBank/DDBJ whole genome shotgun (WGS) entry which is preliminary data.</text>
</comment>
<reference evidence="1" key="1">
    <citation type="journal article" date="2014" name="Front. Microbiol.">
        <title>High frequency of phylogenetically diverse reductive dehalogenase-homologous genes in deep subseafloor sedimentary metagenomes.</title>
        <authorList>
            <person name="Kawai M."/>
            <person name="Futagami T."/>
            <person name="Toyoda A."/>
            <person name="Takaki Y."/>
            <person name="Nishi S."/>
            <person name="Hori S."/>
            <person name="Arai W."/>
            <person name="Tsubouchi T."/>
            <person name="Morono Y."/>
            <person name="Uchiyama I."/>
            <person name="Ito T."/>
            <person name="Fujiyama A."/>
            <person name="Inagaki F."/>
            <person name="Takami H."/>
        </authorList>
    </citation>
    <scope>NUCLEOTIDE SEQUENCE</scope>
    <source>
        <strain evidence="1">Expedition CK06-06</strain>
    </source>
</reference>
<name>X1C3R7_9ZZZZ</name>
<feature type="non-terminal residue" evidence="1">
    <location>
        <position position="1"/>
    </location>
</feature>
<evidence type="ECO:0008006" key="2">
    <source>
        <dbReference type="Google" id="ProtNLM"/>
    </source>
</evidence>
<dbReference type="Gene3D" id="2.130.10.10">
    <property type="entry name" value="YVTN repeat-like/Quinoprotein amine dehydrogenase"/>
    <property type="match status" value="1"/>
</dbReference>
<sequence>NRYVQIPDSIATKIKSGVPGTERNGKIWSCSFHEITKEGDTVWEWKHYEHLDPETDILCPLCPRCIWGYTNCVNVLPNGNILCTFRYLNTIAIIDKKTGEIAWRWGPEYSLGHPHSCSVLDNGNILLFDNGLHRKGKEQGIGEISTSRVIQVNPRTNEVGWEYRDPNAPNFYSAICGGAEGLPNGNILICESTKGRFFEVTPDKEIVWEYVNPFFVKKLPPYWGWTLSNMVFRAHRYGPDYEGLKGKTLDPKAFEWIIQKKDVEILKKEKEKEKILSRLESLG</sequence>
<organism evidence="1">
    <name type="scientific">marine sediment metagenome</name>
    <dbReference type="NCBI Taxonomy" id="412755"/>
    <lineage>
        <taxon>unclassified sequences</taxon>
        <taxon>metagenomes</taxon>
        <taxon>ecological metagenomes</taxon>
    </lineage>
</organism>
<evidence type="ECO:0000313" key="1">
    <source>
        <dbReference type="EMBL" id="GAG91068.1"/>
    </source>
</evidence>
<proteinExistence type="predicted"/>
<dbReference type="SUPFAM" id="SSF101898">
    <property type="entry name" value="NHL repeat"/>
    <property type="match status" value="1"/>
</dbReference>
<dbReference type="InterPro" id="IPR039535">
    <property type="entry name" value="ASST-like"/>
</dbReference>
<feature type="non-terminal residue" evidence="1">
    <location>
        <position position="283"/>
    </location>
</feature>
<dbReference type="InterPro" id="IPR053143">
    <property type="entry name" value="Arylsulfate_ST"/>
</dbReference>
<accession>X1C3R7</accession>
<dbReference type="AlphaFoldDB" id="X1C3R7"/>
<dbReference type="PANTHER" id="PTHR35340">
    <property type="entry name" value="PQQ ENZYME REPEAT PROTEIN-RELATED"/>
    <property type="match status" value="1"/>
</dbReference>
<dbReference type="PANTHER" id="PTHR35340:SF5">
    <property type="entry name" value="ASST-DOMAIN-CONTAINING PROTEIN"/>
    <property type="match status" value="1"/>
</dbReference>
<dbReference type="Pfam" id="PF14269">
    <property type="entry name" value="Arylsulfotran_2"/>
    <property type="match status" value="1"/>
</dbReference>
<dbReference type="EMBL" id="BART01024585">
    <property type="protein sequence ID" value="GAG91068.1"/>
    <property type="molecule type" value="Genomic_DNA"/>
</dbReference>